<name>A0A1G1Z6D6_9BACT</name>
<dbReference type="Gene3D" id="3.90.1110.10">
    <property type="entry name" value="RNA polymerase Rpb2, domain 2"/>
    <property type="match status" value="1"/>
</dbReference>
<evidence type="ECO:0000259" key="12">
    <source>
        <dbReference type="Pfam" id="PF04563"/>
    </source>
</evidence>
<evidence type="ECO:0000259" key="9">
    <source>
        <dbReference type="Pfam" id="PF00562"/>
    </source>
</evidence>
<feature type="domain" description="RNA polymerase Rpb2" evidence="10">
    <location>
        <begin position="965"/>
        <end position="1038"/>
    </location>
</feature>
<dbReference type="InterPro" id="IPR037033">
    <property type="entry name" value="DNA-dir_RNAP_su2_hyb_sf"/>
</dbReference>
<comment type="similarity">
    <text evidence="6 7">Belongs to the RNA polymerase beta chain family.</text>
</comment>
<dbReference type="Pfam" id="PF00562">
    <property type="entry name" value="RNA_pol_Rpb2_6"/>
    <property type="match status" value="1"/>
</dbReference>
<gene>
    <name evidence="6" type="primary">rpoB</name>
    <name evidence="15" type="ORF">A3B23_02750</name>
</gene>
<dbReference type="Gene3D" id="2.30.150.10">
    <property type="entry name" value="DNA-directed RNA polymerase, beta subunit, external 1 domain"/>
    <property type="match status" value="1"/>
</dbReference>
<dbReference type="GO" id="GO:0000428">
    <property type="term" value="C:DNA-directed RNA polymerase complex"/>
    <property type="evidence" value="ECO:0007669"/>
    <property type="project" value="UniProtKB-KW"/>
</dbReference>
<dbReference type="InterPro" id="IPR007645">
    <property type="entry name" value="RNA_pol_Rpb2_3"/>
</dbReference>
<feature type="domain" description="DNA-directed RNA polymerase subunit 2 hybrid-binding" evidence="9">
    <location>
        <begin position="577"/>
        <end position="963"/>
    </location>
</feature>
<dbReference type="Pfam" id="PF10385">
    <property type="entry name" value="RNA_pol_Rpb2_45"/>
    <property type="match status" value="1"/>
</dbReference>
<evidence type="ECO:0000259" key="11">
    <source>
        <dbReference type="Pfam" id="PF04561"/>
    </source>
</evidence>
<feature type="domain" description="RNA polymerase Rpb2" evidence="13">
    <location>
        <begin position="373"/>
        <end position="440"/>
    </location>
</feature>
<dbReference type="Pfam" id="PF04561">
    <property type="entry name" value="RNA_pol_Rpb2_2"/>
    <property type="match status" value="1"/>
</dbReference>
<evidence type="ECO:0000256" key="6">
    <source>
        <dbReference type="HAMAP-Rule" id="MF_01321"/>
    </source>
</evidence>
<reference evidence="15 16" key="1">
    <citation type="journal article" date="2016" name="Nat. Commun.">
        <title>Thousands of microbial genomes shed light on interconnected biogeochemical processes in an aquifer system.</title>
        <authorList>
            <person name="Anantharaman K."/>
            <person name="Brown C.T."/>
            <person name="Hug L.A."/>
            <person name="Sharon I."/>
            <person name="Castelle C.J."/>
            <person name="Probst A.J."/>
            <person name="Thomas B.C."/>
            <person name="Singh A."/>
            <person name="Wilkins M.J."/>
            <person name="Karaoz U."/>
            <person name="Brodie E.L."/>
            <person name="Williams K.H."/>
            <person name="Hubbard S.S."/>
            <person name="Banfield J.F."/>
        </authorList>
    </citation>
    <scope>NUCLEOTIDE SEQUENCE [LARGE SCALE GENOMIC DNA]</scope>
</reference>
<evidence type="ECO:0000256" key="8">
    <source>
        <dbReference type="RuleBase" id="RU363031"/>
    </source>
</evidence>
<evidence type="ECO:0000313" key="15">
    <source>
        <dbReference type="EMBL" id="OGY59237.1"/>
    </source>
</evidence>
<dbReference type="InterPro" id="IPR007644">
    <property type="entry name" value="RNA_pol_bsu_protrusion"/>
</dbReference>
<sequence>MQKLPTKIFSTYAGPLMDQPDLLAIQTDSYKWFVRDGLKELCNEISPIKDYSGKDLELYFSDYYFDEPKYTELESVAKGITYEAPLRAKVKLANKRTGKSKDQEVYMGDFPAMTPRGTFIINGVERVVISQLIRSPGAYFTAASYRGKKLFGAKLIPNRGTWLEFETDANGMIAVKIDRHRKVAATSLLRVFGMSNADILKTFAEHITATLNKDSAQTLEDSYLEIYRRVRPGDLATAEDAKKLIDSMFTAADRYDLSTVGRFKLNQRLGIKDSRSRLLTLDDIVRVMKEIIRLNGDPKAEEDDIDHLGNRRIRAVGELLQNRLRVGFSRMRRNVQDRISTADIEAVTPVQLINSRPLVSIVKEFFSSSQMSQFMGQVNPLDELEHKRRVTSMGPGGLTRERAGMEVRDVHVSYYGRICPIQSPEGQNIGLVNQLANYAKLNEHGFILTPYVKVKNSKVTGEVVWFDAIEEQKSKIAVSTSTIDKSGRITTEHVDARINGAPGICPASEIDLIDIAPNQFLSVATSLVPFLEHDDANRALMASNMQRQAVPCVKASAPYVGTGVEDVVARNSGHLVVAEKDGTVTEVDGKHIALKTTDGKSRRYDLDKFKMSNQYMSISQKPVVQKGDKVKKGDVLADGQSMEGGTLALGQNLLVAFMSSEGSNFEDAIILSERVQRDDLFSSIHIEEFEVDVRDTKLGPEITTPDIPNVSEDKLKNLDEEGIVRIGAEVRGGDILVGKISPKGESELTPEERLLRAIFGEKARDVKDTSLELPNGKAGRVVGIKIFSRDKGDRLDSGIISKLKIQVAELRNIQAGDKMAGRHGNKGVVSVVRPIEDMPHLADGTPVDIILNPLGVVSRMNLGQILETHLGWAAKTLGYRAITPVFSGASEIQIKAELKAAGLPESGQVTLYDGKTGSPFDRQVTVGVIYMLKLNHLVVDKINMRSIGPYSLITQQPLRGKAQLGGQRFGEMEVWALEGYGAAHILQEMLTIKSDDVLGRSSAYESIIRGEAIKKPNIPASFNVMINELKALGLSVEPVENDEAKK</sequence>
<dbReference type="HAMAP" id="MF_01321">
    <property type="entry name" value="RNApol_bact_RpoB"/>
    <property type="match status" value="1"/>
</dbReference>
<dbReference type="Gene3D" id="2.40.50.150">
    <property type="match status" value="1"/>
</dbReference>
<comment type="caution">
    <text evidence="15">The sequence shown here is derived from an EMBL/GenBank/DDBJ whole genome shotgun (WGS) entry which is preliminary data.</text>
</comment>
<dbReference type="Pfam" id="PF04565">
    <property type="entry name" value="RNA_pol_Rpb2_3"/>
    <property type="match status" value="1"/>
</dbReference>
<dbReference type="GO" id="GO:0003899">
    <property type="term" value="F:DNA-directed RNA polymerase activity"/>
    <property type="evidence" value="ECO:0007669"/>
    <property type="project" value="UniProtKB-UniRule"/>
</dbReference>
<evidence type="ECO:0000259" key="13">
    <source>
        <dbReference type="Pfam" id="PF04565"/>
    </source>
</evidence>
<accession>A0A1G1Z6D6</accession>
<dbReference type="PANTHER" id="PTHR20856">
    <property type="entry name" value="DNA-DIRECTED RNA POLYMERASE I SUBUNIT 2"/>
    <property type="match status" value="1"/>
</dbReference>
<evidence type="ECO:0000256" key="3">
    <source>
        <dbReference type="ARBA" id="ARBA00022695"/>
    </source>
</evidence>
<dbReference type="Pfam" id="PF04563">
    <property type="entry name" value="RNA_pol_Rpb2_1"/>
    <property type="match status" value="1"/>
</dbReference>
<feature type="domain" description="DNA-directed RNA polymerase beta subunit external 1" evidence="14">
    <location>
        <begin position="451"/>
        <end position="516"/>
    </location>
</feature>
<keyword evidence="4 6" id="KW-0804">Transcription</keyword>
<keyword evidence="3 6" id="KW-0548">Nucleotidyltransferase</keyword>
<evidence type="ECO:0000256" key="5">
    <source>
        <dbReference type="ARBA" id="ARBA00048552"/>
    </source>
</evidence>
<evidence type="ECO:0000256" key="2">
    <source>
        <dbReference type="ARBA" id="ARBA00022679"/>
    </source>
</evidence>
<keyword evidence="2 6" id="KW-0808">Transferase</keyword>
<dbReference type="GO" id="GO:0006351">
    <property type="term" value="P:DNA-templated transcription"/>
    <property type="evidence" value="ECO:0007669"/>
    <property type="project" value="UniProtKB-UniRule"/>
</dbReference>
<comment type="subunit">
    <text evidence="6 8">The RNAP catalytic core consists of 2 alpha, 1 beta, 1 beta' and 1 omega subunit. When a sigma factor is associated with the core the holoenzyme is formed, which can initiate transcription.</text>
</comment>
<evidence type="ECO:0000256" key="1">
    <source>
        <dbReference type="ARBA" id="ARBA00022478"/>
    </source>
</evidence>
<dbReference type="InterPro" id="IPR010243">
    <property type="entry name" value="RNA_pol_bsu_bac"/>
</dbReference>
<dbReference type="AlphaFoldDB" id="A0A1G1Z6D6"/>
<dbReference type="NCBIfam" id="TIGR02013">
    <property type="entry name" value="rpoB"/>
    <property type="match status" value="1"/>
</dbReference>
<dbReference type="InterPro" id="IPR014724">
    <property type="entry name" value="RNA_pol_RPB2_OB-fold"/>
</dbReference>
<evidence type="ECO:0000259" key="10">
    <source>
        <dbReference type="Pfam" id="PF04560"/>
    </source>
</evidence>
<dbReference type="InterPro" id="IPR042107">
    <property type="entry name" value="DNA-dir_RNA_pol_bsu_ext_1_sf"/>
</dbReference>
<dbReference type="InterPro" id="IPR019462">
    <property type="entry name" value="DNA-dir_RNA_pol_bsu_external_1"/>
</dbReference>
<dbReference type="Gene3D" id="2.40.50.100">
    <property type="match status" value="1"/>
</dbReference>
<dbReference type="Pfam" id="PF04560">
    <property type="entry name" value="RNA_pol_Rpb2_7"/>
    <property type="match status" value="1"/>
</dbReference>
<protein>
    <recommendedName>
        <fullName evidence="6 8">DNA-directed RNA polymerase subunit beta</fullName>
        <shortName evidence="6">RNAP subunit beta</shortName>
        <ecNumber evidence="6 8">2.7.7.6</ecNumber>
    </recommendedName>
    <alternativeName>
        <fullName evidence="6">RNA polymerase subunit beta</fullName>
    </alternativeName>
    <alternativeName>
        <fullName evidence="6">Transcriptase subunit beta</fullName>
    </alternativeName>
</protein>
<dbReference type="InterPro" id="IPR007641">
    <property type="entry name" value="RNA_pol_Rpb2_7"/>
</dbReference>
<feature type="domain" description="RNA polymerase beta subunit protrusion" evidence="12">
    <location>
        <begin position="22"/>
        <end position="357"/>
    </location>
</feature>
<evidence type="ECO:0000313" key="16">
    <source>
        <dbReference type="Proteomes" id="UP000178744"/>
    </source>
</evidence>
<feature type="domain" description="RNA polymerase Rpb2" evidence="11">
    <location>
        <begin position="134"/>
        <end position="314"/>
    </location>
</feature>
<comment type="catalytic activity">
    <reaction evidence="5 6 8">
        <text>RNA(n) + a ribonucleoside 5'-triphosphate = RNA(n+1) + diphosphate</text>
        <dbReference type="Rhea" id="RHEA:21248"/>
        <dbReference type="Rhea" id="RHEA-COMP:14527"/>
        <dbReference type="Rhea" id="RHEA-COMP:17342"/>
        <dbReference type="ChEBI" id="CHEBI:33019"/>
        <dbReference type="ChEBI" id="CHEBI:61557"/>
        <dbReference type="ChEBI" id="CHEBI:140395"/>
        <dbReference type="EC" id="2.7.7.6"/>
    </reaction>
</comment>
<dbReference type="InterPro" id="IPR007121">
    <property type="entry name" value="RNA_pol_bsu_CS"/>
</dbReference>
<dbReference type="EC" id="2.7.7.6" evidence="6 8"/>
<dbReference type="Gene3D" id="3.90.1100.10">
    <property type="match status" value="1"/>
</dbReference>
<dbReference type="Proteomes" id="UP000178744">
    <property type="component" value="Unassembled WGS sequence"/>
</dbReference>
<dbReference type="SUPFAM" id="SSF64484">
    <property type="entry name" value="beta and beta-prime subunits of DNA dependent RNA-polymerase"/>
    <property type="match status" value="1"/>
</dbReference>
<keyword evidence="1 6" id="KW-0240">DNA-directed RNA polymerase</keyword>
<dbReference type="Gene3D" id="3.90.1800.10">
    <property type="entry name" value="RNA polymerase alpha subunit dimerisation domain"/>
    <property type="match status" value="1"/>
</dbReference>
<dbReference type="CDD" id="cd00653">
    <property type="entry name" value="RNA_pol_B_RPB2"/>
    <property type="match status" value="1"/>
</dbReference>
<dbReference type="GO" id="GO:0003677">
    <property type="term" value="F:DNA binding"/>
    <property type="evidence" value="ECO:0007669"/>
    <property type="project" value="UniProtKB-UniRule"/>
</dbReference>
<comment type="function">
    <text evidence="6 8">DNA-dependent RNA polymerase catalyzes the transcription of DNA into RNA using the four ribonucleoside triphosphates as substrates.</text>
</comment>
<proteinExistence type="inferred from homology"/>
<evidence type="ECO:0000259" key="14">
    <source>
        <dbReference type="Pfam" id="PF10385"/>
    </source>
</evidence>
<dbReference type="STRING" id="1797690.A3B23_02750"/>
<evidence type="ECO:0000256" key="7">
    <source>
        <dbReference type="RuleBase" id="RU000434"/>
    </source>
</evidence>
<dbReference type="InterPro" id="IPR007120">
    <property type="entry name" value="DNA-dir_RNAP_su2_dom"/>
</dbReference>
<dbReference type="Gene3D" id="2.40.270.10">
    <property type="entry name" value="DNA-directed RNA polymerase, subunit 2, domain 6"/>
    <property type="match status" value="2"/>
</dbReference>
<dbReference type="InterPro" id="IPR015712">
    <property type="entry name" value="DNA-dir_RNA_pol_su2"/>
</dbReference>
<organism evidence="15 16">
    <name type="scientific">Candidatus Colwellbacteria bacterium RIFCSPLOWO2_01_FULL_48_10</name>
    <dbReference type="NCBI Taxonomy" id="1797690"/>
    <lineage>
        <taxon>Bacteria</taxon>
        <taxon>Candidatus Colwelliibacteriota</taxon>
    </lineage>
</organism>
<dbReference type="GO" id="GO:0032549">
    <property type="term" value="F:ribonucleoside binding"/>
    <property type="evidence" value="ECO:0007669"/>
    <property type="project" value="InterPro"/>
</dbReference>
<dbReference type="InterPro" id="IPR037034">
    <property type="entry name" value="RNA_pol_Rpb2_2_sf"/>
</dbReference>
<dbReference type="PROSITE" id="PS01166">
    <property type="entry name" value="RNA_POL_BETA"/>
    <property type="match status" value="1"/>
</dbReference>
<evidence type="ECO:0000256" key="4">
    <source>
        <dbReference type="ARBA" id="ARBA00023163"/>
    </source>
</evidence>
<dbReference type="NCBIfam" id="NF001616">
    <property type="entry name" value="PRK00405.1"/>
    <property type="match status" value="1"/>
</dbReference>
<dbReference type="InterPro" id="IPR007642">
    <property type="entry name" value="RNA_pol_Rpb2_2"/>
</dbReference>
<dbReference type="EMBL" id="MHIY01000029">
    <property type="protein sequence ID" value="OGY59237.1"/>
    <property type="molecule type" value="Genomic_DNA"/>
</dbReference>